<evidence type="ECO:0000256" key="1">
    <source>
        <dbReference type="SAM" id="Phobius"/>
    </source>
</evidence>
<accession>A0A4Q2E3I2</accession>
<evidence type="ECO:0000313" key="3">
    <source>
        <dbReference type="Proteomes" id="UP000290875"/>
    </source>
</evidence>
<proteinExistence type="predicted"/>
<name>A0A4Q2E3I2_ENTCL</name>
<dbReference type="Proteomes" id="UP000290875">
    <property type="component" value="Unassembled WGS sequence"/>
</dbReference>
<keyword evidence="1" id="KW-1133">Transmembrane helix</keyword>
<sequence>MTYQYENLCEKGFVRIPVSRIKHNKMLPNRKQRFGAKIEYYFHPETQIFEAQYFCSAWMKVLIIVFMFIPAVVMQGVPETIRDIGNLIHERKRGKFSADRWFLKHDKTTDGELEAHINQRLREVRA</sequence>
<organism evidence="2 3">
    <name type="scientific">Enterobacter cloacae</name>
    <dbReference type="NCBI Taxonomy" id="550"/>
    <lineage>
        <taxon>Bacteria</taxon>
        <taxon>Pseudomonadati</taxon>
        <taxon>Pseudomonadota</taxon>
        <taxon>Gammaproteobacteria</taxon>
        <taxon>Enterobacterales</taxon>
        <taxon>Enterobacteriaceae</taxon>
        <taxon>Enterobacter</taxon>
        <taxon>Enterobacter cloacae complex</taxon>
    </lineage>
</organism>
<keyword evidence="1" id="KW-0812">Transmembrane</keyword>
<feature type="transmembrane region" description="Helical" evidence="1">
    <location>
        <begin position="51"/>
        <end position="73"/>
    </location>
</feature>
<dbReference type="RefSeq" id="WP_129324748.1">
    <property type="nucleotide sequence ID" value="NZ_QJSL01000017.1"/>
</dbReference>
<evidence type="ECO:0000313" key="2">
    <source>
        <dbReference type="EMBL" id="RXW27750.1"/>
    </source>
</evidence>
<gene>
    <name evidence="2" type="ORF">DM877_17890</name>
</gene>
<reference evidence="2 3" key="1">
    <citation type="submission" date="2018-06" db="EMBL/GenBank/DDBJ databases">
        <title>Carbapenemase-producing Enterobacteriaceae present in wastewater treatment plant effluent and nearby surface waters in the US.</title>
        <authorList>
            <person name="Mathys D.A."/>
            <person name="Mollenkopf D.F."/>
            <person name="Feicht S.M."/>
            <person name="Adams R.J."/>
            <person name="Albers A.L."/>
            <person name="Grooters S.V."/>
            <person name="Stuever D.M."/>
            <person name="Daniels J.B."/>
            <person name="Wittum T.E."/>
        </authorList>
    </citation>
    <scope>NUCLEOTIDE SEQUENCE [LARGE SCALE GENOMIC DNA]</scope>
    <source>
        <strain evidence="2 3">GEO_4_Eff_A</strain>
    </source>
</reference>
<protein>
    <submittedName>
        <fullName evidence="2">Uncharacterized protein</fullName>
    </submittedName>
</protein>
<keyword evidence="1" id="KW-0472">Membrane</keyword>
<dbReference type="EMBL" id="QJSL01000017">
    <property type="protein sequence ID" value="RXW27750.1"/>
    <property type="molecule type" value="Genomic_DNA"/>
</dbReference>
<comment type="caution">
    <text evidence="2">The sequence shown here is derived from an EMBL/GenBank/DDBJ whole genome shotgun (WGS) entry which is preliminary data.</text>
</comment>
<dbReference type="AlphaFoldDB" id="A0A4Q2E3I2"/>